<evidence type="ECO:0000256" key="7">
    <source>
        <dbReference type="SAM" id="SignalP"/>
    </source>
</evidence>
<evidence type="ECO:0000313" key="11">
    <source>
        <dbReference type="Proteomes" id="UP000789390"/>
    </source>
</evidence>
<dbReference type="SUPFAM" id="SSF54556">
    <property type="entry name" value="Chitinase insertion domain"/>
    <property type="match status" value="1"/>
</dbReference>
<keyword evidence="4" id="KW-1015">Disulfide bond</keyword>
<gene>
    <name evidence="10" type="ORF">DGAL_LOCUS2808</name>
</gene>
<evidence type="ECO:0000256" key="2">
    <source>
        <dbReference type="ARBA" id="ARBA00022669"/>
    </source>
</evidence>
<dbReference type="InterPro" id="IPR036508">
    <property type="entry name" value="Chitin-bd_dom_sf"/>
</dbReference>
<dbReference type="EMBL" id="CAKKLH010000039">
    <property type="protein sequence ID" value="CAH0100550.1"/>
    <property type="molecule type" value="Genomic_DNA"/>
</dbReference>
<dbReference type="FunFam" id="3.10.50.10:FF:000012">
    <property type="entry name" value="Chitinase 17"/>
    <property type="match status" value="1"/>
</dbReference>
<dbReference type="PROSITE" id="PS01095">
    <property type="entry name" value="GH18_1"/>
    <property type="match status" value="1"/>
</dbReference>
<dbReference type="GO" id="GO:0006032">
    <property type="term" value="P:chitin catabolic process"/>
    <property type="evidence" value="ECO:0007669"/>
    <property type="project" value="TreeGrafter"/>
</dbReference>
<dbReference type="InterPro" id="IPR029070">
    <property type="entry name" value="Chitinase_insertion_sf"/>
</dbReference>
<keyword evidence="11" id="KW-1185">Reference proteome</keyword>
<dbReference type="InterPro" id="IPR001579">
    <property type="entry name" value="Glyco_hydro_18_chit_AS"/>
</dbReference>
<dbReference type="Pfam" id="PF01607">
    <property type="entry name" value="CBM_14"/>
    <property type="match status" value="1"/>
</dbReference>
<comment type="caution">
    <text evidence="10">The sequence shown here is derived from an EMBL/GenBank/DDBJ whole genome shotgun (WGS) entry which is preliminary data.</text>
</comment>
<dbReference type="PROSITE" id="PS50940">
    <property type="entry name" value="CHIT_BIND_II"/>
    <property type="match status" value="1"/>
</dbReference>
<proteinExistence type="inferred from homology"/>
<dbReference type="Pfam" id="PF00704">
    <property type="entry name" value="Glyco_hydro_18"/>
    <property type="match status" value="1"/>
</dbReference>
<dbReference type="Gene3D" id="2.170.140.10">
    <property type="entry name" value="Chitin binding domain"/>
    <property type="match status" value="1"/>
</dbReference>
<evidence type="ECO:0000256" key="4">
    <source>
        <dbReference type="ARBA" id="ARBA00023157"/>
    </source>
</evidence>
<evidence type="ECO:0000256" key="6">
    <source>
        <dbReference type="RuleBase" id="RU000489"/>
    </source>
</evidence>
<evidence type="ECO:0008006" key="12">
    <source>
        <dbReference type="Google" id="ProtNLM"/>
    </source>
</evidence>
<evidence type="ECO:0000259" key="9">
    <source>
        <dbReference type="PROSITE" id="PS51910"/>
    </source>
</evidence>
<comment type="similarity">
    <text evidence="1">Belongs to the glycosyl hydrolase 18 family. Chitinase class II subfamily.</text>
</comment>
<accession>A0A8J2WII3</accession>
<dbReference type="PROSITE" id="PS51910">
    <property type="entry name" value="GH18_2"/>
    <property type="match status" value="1"/>
</dbReference>
<feature type="signal peptide" evidence="7">
    <location>
        <begin position="1"/>
        <end position="23"/>
    </location>
</feature>
<evidence type="ECO:0000256" key="1">
    <source>
        <dbReference type="ARBA" id="ARBA00009121"/>
    </source>
</evidence>
<dbReference type="GO" id="GO:0008061">
    <property type="term" value="F:chitin binding"/>
    <property type="evidence" value="ECO:0007669"/>
    <property type="project" value="UniProtKB-KW"/>
</dbReference>
<reference evidence="10" key="1">
    <citation type="submission" date="2021-11" db="EMBL/GenBank/DDBJ databases">
        <authorList>
            <person name="Schell T."/>
        </authorList>
    </citation>
    <scope>NUCLEOTIDE SEQUENCE</scope>
    <source>
        <strain evidence="10">M5</strain>
    </source>
</reference>
<dbReference type="SMART" id="SM00494">
    <property type="entry name" value="ChtBD2"/>
    <property type="match status" value="1"/>
</dbReference>
<keyword evidence="7" id="KW-0732">Signal</keyword>
<feature type="domain" description="Chitin-binding type-2" evidence="8">
    <location>
        <begin position="507"/>
        <end position="562"/>
    </location>
</feature>
<dbReference type="SUPFAM" id="SSF57625">
    <property type="entry name" value="Invertebrate chitin-binding proteins"/>
    <property type="match status" value="1"/>
</dbReference>
<dbReference type="InterPro" id="IPR011583">
    <property type="entry name" value="Chitinase_II/V-like_cat"/>
</dbReference>
<dbReference type="GO" id="GO:0004568">
    <property type="term" value="F:chitinase activity"/>
    <property type="evidence" value="ECO:0007669"/>
    <property type="project" value="TreeGrafter"/>
</dbReference>
<evidence type="ECO:0000259" key="8">
    <source>
        <dbReference type="PROSITE" id="PS50940"/>
    </source>
</evidence>
<dbReference type="InterPro" id="IPR017853">
    <property type="entry name" value="GH"/>
</dbReference>
<feature type="domain" description="GH18" evidence="9">
    <location>
        <begin position="26"/>
        <end position="393"/>
    </location>
</feature>
<sequence length="564" mass="60508">MKMFLFSLIALLAFGLHPSIIDAQSSNMVCYFPNWSRYRSGAGQYTVDNIDPKLCTHMMYAFAVLNGTTNKIQIFDTWADIDNFGYQKFVALKNQNPKLKVMISLGGASDSNDGTGKYSRLVSSTTNINTFVSSAVSFLQQYKFDGIDLDWEVPSTPADKIGFKNWIIALRNAFQPLGYLLSAAVPVSAATIDAGFDVASMNQNLDFINLMTYDFHGPSWEPNAADHHSPLRNRSGETTNFNSEFAATYWINKGMPANKINLGIPLYGVSWKLTSNTIVPPSPAAGAGAAGPITSTPGFLAYYEICNAVRSSGWQVVQDPNKAIGPYAVSPTSPKTWVGYDDPAMAIVKSNYIKSKGLGGGMVWDISLDDFRNTCGAGANPVMTAIYNTLANGTSTITSTTKRTSSTQKASSLTTKTTAKSVSTTKRILTTLKMSTTTKPVSTTTKLPLTTKPFSTTKLASTTKMPSTSTKSTSTAKTASTAKVVATTAKLNSVTSRPITTTKSSGIFRCPTPNGLFPDPASCSRFYSCSNGLAINMACGTGLNFNPNLLVCDWPANVQCTVSG</sequence>
<dbReference type="InterPro" id="IPR001223">
    <property type="entry name" value="Glyco_hydro18_cat"/>
</dbReference>
<dbReference type="OrthoDB" id="76388at2759"/>
<dbReference type="InterPro" id="IPR002557">
    <property type="entry name" value="Chitin-bd_dom"/>
</dbReference>
<dbReference type="InterPro" id="IPR050314">
    <property type="entry name" value="Glycosyl_Hydrlase_18"/>
</dbReference>
<name>A0A8J2WII3_9CRUS</name>
<keyword evidence="2" id="KW-0147">Chitin-binding</keyword>
<evidence type="ECO:0000256" key="5">
    <source>
        <dbReference type="ARBA" id="ARBA00023295"/>
    </source>
</evidence>
<keyword evidence="3 6" id="KW-0378">Hydrolase</keyword>
<dbReference type="PANTHER" id="PTHR11177">
    <property type="entry name" value="CHITINASE"/>
    <property type="match status" value="1"/>
</dbReference>
<dbReference type="SUPFAM" id="SSF51445">
    <property type="entry name" value="(Trans)glycosidases"/>
    <property type="match status" value="1"/>
</dbReference>
<dbReference type="FunFam" id="2.170.140.10:FF:000001">
    <property type="entry name" value="Acidic mammalian chitinase"/>
    <property type="match status" value="1"/>
</dbReference>
<keyword evidence="5 6" id="KW-0326">Glycosidase</keyword>
<dbReference type="GO" id="GO:0005975">
    <property type="term" value="P:carbohydrate metabolic process"/>
    <property type="evidence" value="ECO:0007669"/>
    <property type="project" value="InterPro"/>
</dbReference>
<protein>
    <recommendedName>
        <fullName evidence="12">Brain chitinase and chia</fullName>
    </recommendedName>
</protein>
<evidence type="ECO:0000313" key="10">
    <source>
        <dbReference type="EMBL" id="CAH0100550.1"/>
    </source>
</evidence>
<dbReference type="SMART" id="SM00636">
    <property type="entry name" value="Glyco_18"/>
    <property type="match status" value="1"/>
</dbReference>
<dbReference type="AlphaFoldDB" id="A0A8J2WII3"/>
<dbReference type="Gene3D" id="3.20.20.80">
    <property type="entry name" value="Glycosidases"/>
    <property type="match status" value="1"/>
</dbReference>
<dbReference type="GO" id="GO:0005576">
    <property type="term" value="C:extracellular region"/>
    <property type="evidence" value="ECO:0007669"/>
    <property type="project" value="InterPro"/>
</dbReference>
<evidence type="ECO:0000256" key="3">
    <source>
        <dbReference type="ARBA" id="ARBA00022801"/>
    </source>
</evidence>
<dbReference type="PANTHER" id="PTHR11177:SF360">
    <property type="entry name" value="CHITINASE 4-RELATED"/>
    <property type="match status" value="1"/>
</dbReference>
<feature type="chain" id="PRO_5035288496" description="Brain chitinase and chia" evidence="7">
    <location>
        <begin position="24"/>
        <end position="564"/>
    </location>
</feature>
<organism evidence="10 11">
    <name type="scientific">Daphnia galeata</name>
    <dbReference type="NCBI Taxonomy" id="27404"/>
    <lineage>
        <taxon>Eukaryota</taxon>
        <taxon>Metazoa</taxon>
        <taxon>Ecdysozoa</taxon>
        <taxon>Arthropoda</taxon>
        <taxon>Crustacea</taxon>
        <taxon>Branchiopoda</taxon>
        <taxon>Diplostraca</taxon>
        <taxon>Cladocera</taxon>
        <taxon>Anomopoda</taxon>
        <taxon>Daphniidae</taxon>
        <taxon>Daphnia</taxon>
    </lineage>
</organism>
<dbReference type="Proteomes" id="UP000789390">
    <property type="component" value="Unassembled WGS sequence"/>
</dbReference>
<dbReference type="Gene3D" id="3.10.50.10">
    <property type="match status" value="1"/>
</dbReference>